<organism evidence="1 2">
    <name type="scientific">Solirubrobacter phytolaccae</name>
    <dbReference type="NCBI Taxonomy" id="1404360"/>
    <lineage>
        <taxon>Bacteria</taxon>
        <taxon>Bacillati</taxon>
        <taxon>Actinomycetota</taxon>
        <taxon>Thermoleophilia</taxon>
        <taxon>Solirubrobacterales</taxon>
        <taxon>Solirubrobacteraceae</taxon>
        <taxon>Solirubrobacter</taxon>
    </lineage>
</organism>
<name>A0A9X3NKL8_9ACTN</name>
<gene>
    <name evidence="1" type="ORF">OJ997_33835</name>
</gene>
<dbReference type="Proteomes" id="UP001147653">
    <property type="component" value="Unassembled WGS sequence"/>
</dbReference>
<evidence type="ECO:0000313" key="2">
    <source>
        <dbReference type="Proteomes" id="UP001147653"/>
    </source>
</evidence>
<evidence type="ECO:0000313" key="1">
    <source>
        <dbReference type="EMBL" id="MDA0185336.1"/>
    </source>
</evidence>
<reference evidence="1" key="1">
    <citation type="submission" date="2022-10" db="EMBL/GenBank/DDBJ databases">
        <title>The WGS of Solirubrobacter phytolaccae KCTC 29190.</title>
        <authorList>
            <person name="Jiang Z."/>
        </authorList>
    </citation>
    <scope>NUCLEOTIDE SEQUENCE</scope>
    <source>
        <strain evidence="1">KCTC 29190</strain>
    </source>
</reference>
<dbReference type="PROSITE" id="PS51257">
    <property type="entry name" value="PROKAR_LIPOPROTEIN"/>
    <property type="match status" value="1"/>
</dbReference>
<dbReference type="RefSeq" id="WP_270029834.1">
    <property type="nucleotide sequence ID" value="NZ_JAPDDP010000108.1"/>
</dbReference>
<dbReference type="EMBL" id="JAPDDP010000108">
    <property type="protein sequence ID" value="MDA0185336.1"/>
    <property type="molecule type" value="Genomic_DNA"/>
</dbReference>
<sequence length="138" mass="13974">MARLISGILLIAAALGGCGEASVDCTAVGCGSGVTVWGIPAIEAEADDVTRIEVCADTVCETTRYGGPIGDNASVAAALPKTDSVELTVTIRDPAGKVVATGRVRTGVDVLHPNGPDCPPECRHAIVAFESGRLTARS</sequence>
<proteinExistence type="predicted"/>
<accession>A0A9X3NKL8</accession>
<keyword evidence="2" id="KW-1185">Reference proteome</keyword>
<comment type="caution">
    <text evidence="1">The sequence shown here is derived from an EMBL/GenBank/DDBJ whole genome shotgun (WGS) entry which is preliminary data.</text>
</comment>
<dbReference type="AlphaFoldDB" id="A0A9X3NKL8"/>
<protein>
    <submittedName>
        <fullName evidence="1">Uncharacterized protein</fullName>
    </submittedName>
</protein>